<feature type="domain" description="Tyr recombinase" evidence="5">
    <location>
        <begin position="138"/>
        <end position="320"/>
    </location>
</feature>
<dbReference type="Gene3D" id="1.10.150.130">
    <property type="match status" value="1"/>
</dbReference>
<keyword evidence="3" id="KW-0233">DNA recombination</keyword>
<dbReference type="InterPro" id="IPR004107">
    <property type="entry name" value="Integrase_SAM-like_N"/>
</dbReference>
<dbReference type="EMBL" id="JBHUGI010000005">
    <property type="protein sequence ID" value="MFD1926960.1"/>
    <property type="molecule type" value="Genomic_DNA"/>
</dbReference>
<dbReference type="PROSITE" id="PS51898">
    <property type="entry name" value="TYR_RECOMBINASE"/>
    <property type="match status" value="1"/>
</dbReference>
<evidence type="ECO:0000256" key="4">
    <source>
        <dbReference type="PROSITE-ProRule" id="PRU01248"/>
    </source>
</evidence>
<evidence type="ECO:0000313" key="8">
    <source>
        <dbReference type="Proteomes" id="UP001597218"/>
    </source>
</evidence>
<evidence type="ECO:0000256" key="2">
    <source>
        <dbReference type="ARBA" id="ARBA00023125"/>
    </source>
</evidence>
<dbReference type="Gene3D" id="1.10.443.10">
    <property type="entry name" value="Intergrase catalytic core"/>
    <property type="match status" value="1"/>
</dbReference>
<reference evidence="8" key="1">
    <citation type="journal article" date="2019" name="Int. J. Syst. Evol. Microbiol.">
        <title>The Global Catalogue of Microorganisms (GCM) 10K type strain sequencing project: providing services to taxonomists for standard genome sequencing and annotation.</title>
        <authorList>
            <consortium name="The Broad Institute Genomics Platform"/>
            <consortium name="The Broad Institute Genome Sequencing Center for Infectious Disease"/>
            <person name="Wu L."/>
            <person name="Ma J."/>
        </authorList>
    </citation>
    <scope>NUCLEOTIDE SEQUENCE [LARGE SCALE GENOMIC DNA]</scope>
    <source>
        <strain evidence="8">CGMCC 4.7177</strain>
    </source>
</reference>
<dbReference type="PANTHER" id="PTHR30349">
    <property type="entry name" value="PHAGE INTEGRASE-RELATED"/>
    <property type="match status" value="1"/>
</dbReference>
<dbReference type="Pfam" id="PF02899">
    <property type="entry name" value="Phage_int_SAM_1"/>
    <property type="match status" value="1"/>
</dbReference>
<dbReference type="InterPro" id="IPR050090">
    <property type="entry name" value="Tyrosine_recombinase_XerCD"/>
</dbReference>
<evidence type="ECO:0000259" key="5">
    <source>
        <dbReference type="PROSITE" id="PS51898"/>
    </source>
</evidence>
<comment type="caution">
    <text evidence="7">The sequence shown here is derived from an EMBL/GenBank/DDBJ whole genome shotgun (WGS) entry which is preliminary data.</text>
</comment>
<feature type="domain" description="Core-binding (CB)" evidence="6">
    <location>
        <begin position="30"/>
        <end position="117"/>
    </location>
</feature>
<dbReference type="PANTHER" id="PTHR30349:SF81">
    <property type="entry name" value="TYROSINE RECOMBINASE XERC"/>
    <property type="match status" value="1"/>
</dbReference>
<dbReference type="InterPro" id="IPR010998">
    <property type="entry name" value="Integrase_recombinase_N"/>
</dbReference>
<dbReference type="CDD" id="cd00397">
    <property type="entry name" value="DNA_BRE_C"/>
    <property type="match status" value="1"/>
</dbReference>
<organism evidence="7 8">
    <name type="scientific">Sporosarcina siberiensis</name>
    <dbReference type="NCBI Taxonomy" id="1365606"/>
    <lineage>
        <taxon>Bacteria</taxon>
        <taxon>Bacillati</taxon>
        <taxon>Bacillota</taxon>
        <taxon>Bacilli</taxon>
        <taxon>Bacillales</taxon>
        <taxon>Caryophanaceae</taxon>
        <taxon>Sporosarcina</taxon>
    </lineage>
</organism>
<gene>
    <name evidence="7" type="ORF">ACFSFY_02570</name>
</gene>
<evidence type="ECO:0000313" key="7">
    <source>
        <dbReference type="EMBL" id="MFD1926960.1"/>
    </source>
</evidence>
<keyword evidence="2 4" id="KW-0238">DNA-binding</keyword>
<dbReference type="Pfam" id="PF00589">
    <property type="entry name" value="Phage_integrase"/>
    <property type="match status" value="1"/>
</dbReference>
<keyword evidence="1" id="KW-0229">DNA integration</keyword>
<dbReference type="Proteomes" id="UP001597218">
    <property type="component" value="Unassembled WGS sequence"/>
</dbReference>
<evidence type="ECO:0000256" key="3">
    <source>
        <dbReference type="ARBA" id="ARBA00023172"/>
    </source>
</evidence>
<protein>
    <submittedName>
        <fullName evidence="7">Tyrosine-type recombinase/integrase</fullName>
    </submittedName>
</protein>
<dbReference type="InterPro" id="IPR002104">
    <property type="entry name" value="Integrase_catalytic"/>
</dbReference>
<dbReference type="InterPro" id="IPR013762">
    <property type="entry name" value="Integrase-like_cat_sf"/>
</dbReference>
<evidence type="ECO:0000259" key="6">
    <source>
        <dbReference type="PROSITE" id="PS51900"/>
    </source>
</evidence>
<dbReference type="SUPFAM" id="SSF56349">
    <property type="entry name" value="DNA breaking-rejoining enzymes"/>
    <property type="match status" value="1"/>
</dbReference>
<dbReference type="InterPro" id="IPR011010">
    <property type="entry name" value="DNA_brk_join_enz"/>
</dbReference>
<name>A0ABW4SC58_9BACL</name>
<keyword evidence="8" id="KW-1185">Reference proteome</keyword>
<dbReference type="PROSITE" id="PS51900">
    <property type="entry name" value="CB"/>
    <property type="match status" value="1"/>
</dbReference>
<dbReference type="InterPro" id="IPR044068">
    <property type="entry name" value="CB"/>
</dbReference>
<accession>A0ABW4SC58</accession>
<dbReference type="RefSeq" id="WP_381535619.1">
    <property type="nucleotide sequence ID" value="NZ_JBHUGI010000005.1"/>
</dbReference>
<evidence type="ECO:0000256" key="1">
    <source>
        <dbReference type="ARBA" id="ARBA00022908"/>
    </source>
</evidence>
<sequence>MSKRKTINPALLAEINKAAGRDKEVETPVVSFDEAVESFLNHGVIKGLSPDTVASYQKELKQLRRAFAELNVGLSDIRNLTTDDYTAFVMNQIEAGFARTTINTRLRSGKIFGNYCVRKGFIDVNVASEVATLKVRHKIGATFTQAQLKRLLSEPDISTFSGLRDLTIMMMFTDTGIRVSELAAINMQDVILSDRSLNLQRTKNRYARRIPLTKRLQAMLTAYMKVRGVTDLTDALFITEADTRLAVITIQYRIRLHGRNAGVINEVQCSPHVFRRSFAKFKIQAGVDIFTLQKLMGHSDINELRKYVAIYSTDLDAAIEKGIE</sequence>
<proteinExistence type="predicted"/>